<feature type="binding site" evidence="4">
    <location>
        <position position="133"/>
    </location>
    <ligand>
        <name>Zn(2+)</name>
        <dbReference type="ChEBI" id="CHEBI:29105"/>
        <note>structural</note>
    </ligand>
</feature>
<dbReference type="NCBIfam" id="NF001381">
    <property type="entry name" value="PRK00279.1-3"/>
    <property type="match status" value="1"/>
</dbReference>
<dbReference type="Gene3D" id="3.40.50.300">
    <property type="entry name" value="P-loop containing nucleotide triphosphate hydrolases"/>
    <property type="match status" value="1"/>
</dbReference>
<dbReference type="GO" id="GO:0005524">
    <property type="term" value="F:ATP binding"/>
    <property type="evidence" value="ECO:0007669"/>
    <property type="project" value="UniProtKB-UniRule"/>
</dbReference>
<keyword evidence="4" id="KW-0963">Cytoplasm</keyword>
<dbReference type="SUPFAM" id="SSF52540">
    <property type="entry name" value="P-loop containing nucleoside triphosphate hydrolases"/>
    <property type="match status" value="1"/>
</dbReference>
<feature type="binding site" evidence="4">
    <location>
        <position position="160"/>
    </location>
    <ligand>
        <name>AMP</name>
        <dbReference type="ChEBI" id="CHEBI:456215"/>
    </ligand>
</feature>
<dbReference type="FunFam" id="3.40.50.300:FF:000106">
    <property type="entry name" value="Adenylate kinase mitochondrial"/>
    <property type="match status" value="1"/>
</dbReference>
<dbReference type="EMBL" id="AP011532">
    <property type="protein sequence ID" value="BAI62317.1"/>
    <property type="molecule type" value="Genomic_DNA"/>
</dbReference>
<keyword evidence="2 4" id="KW-0547">Nucleotide-binding</keyword>
<feature type="binding site" evidence="4">
    <location>
        <position position="127"/>
    </location>
    <ligand>
        <name>ATP</name>
        <dbReference type="ChEBI" id="CHEBI:30616"/>
    </ligand>
</feature>
<feature type="binding site" evidence="4">
    <location>
        <position position="199"/>
    </location>
    <ligand>
        <name>ATP</name>
        <dbReference type="ChEBI" id="CHEBI:30616"/>
    </ligand>
</feature>
<keyword evidence="4 6" id="KW-0067">ATP-binding</keyword>
<keyword evidence="3 4" id="KW-0418">Kinase</keyword>
<reference evidence="9" key="3">
    <citation type="journal article" date="2011" name="PLoS ONE">
        <title>Genome sequence of a mesophilic hydrogenotrophic methanogen Methanocella paludicola, the first cultivated representative of the order Methanocellales.</title>
        <authorList>
            <person name="Sakai S."/>
            <person name="Takaki Y."/>
            <person name="Shimamura S."/>
            <person name="Sekine M."/>
            <person name="Tajima T."/>
            <person name="Kosugi H."/>
            <person name="Ichikawa N."/>
            <person name="Tasumi E."/>
            <person name="Hiraki A.T."/>
            <person name="Shimizu A."/>
            <person name="Kato Y."/>
            <person name="Nishiko R."/>
            <person name="Mori K."/>
            <person name="Fujita N."/>
            <person name="Imachi H."/>
            <person name="Takai K."/>
        </authorList>
    </citation>
    <scope>NUCLEOTIDE SEQUENCE [LARGE SCALE GENOMIC DNA]</scope>
    <source>
        <strain evidence="9">DSM 17711 / JCM 13418 / NBRC 101707 / SANAE</strain>
    </source>
</reference>
<dbReference type="GO" id="GO:0004017">
    <property type="term" value="F:AMP kinase activity"/>
    <property type="evidence" value="ECO:0007669"/>
    <property type="project" value="UniProtKB-UniRule"/>
</dbReference>
<dbReference type="Pfam" id="PF00406">
    <property type="entry name" value="ADK"/>
    <property type="match status" value="1"/>
</dbReference>
<evidence type="ECO:0000256" key="3">
    <source>
        <dbReference type="ARBA" id="ARBA00022777"/>
    </source>
</evidence>
<feature type="binding site" evidence="4">
    <location>
        <position position="150"/>
    </location>
    <ligand>
        <name>Zn(2+)</name>
        <dbReference type="ChEBI" id="CHEBI:29105"/>
        <note>structural</note>
    </ligand>
</feature>
<dbReference type="eggNOG" id="arCOG01046">
    <property type="taxonomic scope" value="Archaea"/>
</dbReference>
<protein>
    <recommendedName>
        <fullName evidence="4 6">Adenylate kinase</fullName>
        <shortName evidence="4">AK</shortName>
        <ecNumber evidence="4 6">2.7.4.3</ecNumber>
    </recommendedName>
    <alternativeName>
        <fullName evidence="4">ATP-AMP transphosphorylase</fullName>
    </alternativeName>
    <alternativeName>
        <fullName evidence="4">ATP:AMP phosphotransferase</fullName>
    </alternativeName>
    <alternativeName>
        <fullName evidence="4">Adenylate monophosphate kinase</fullName>
    </alternativeName>
</protein>
<evidence type="ECO:0000256" key="5">
    <source>
        <dbReference type="RuleBase" id="RU003330"/>
    </source>
</evidence>
<dbReference type="NCBIfam" id="NF001380">
    <property type="entry name" value="PRK00279.1-2"/>
    <property type="match status" value="1"/>
</dbReference>
<dbReference type="GO" id="GO:0044209">
    <property type="term" value="P:AMP salvage"/>
    <property type="evidence" value="ECO:0007669"/>
    <property type="project" value="UniProtKB-UniRule"/>
</dbReference>
<dbReference type="InterPro" id="IPR000850">
    <property type="entry name" value="Adenylat/UMP-CMP_kin"/>
</dbReference>
<feature type="binding site" evidence="4">
    <location>
        <position position="31"/>
    </location>
    <ligand>
        <name>AMP</name>
        <dbReference type="ChEBI" id="CHEBI:456215"/>
    </ligand>
</feature>
<evidence type="ECO:0000256" key="1">
    <source>
        <dbReference type="ARBA" id="ARBA00022679"/>
    </source>
</evidence>
<dbReference type="OrthoDB" id="31230at2157"/>
<feature type="region of interest" description="NMP" evidence="4">
    <location>
        <begin position="30"/>
        <end position="59"/>
    </location>
</feature>
<evidence type="ECO:0000256" key="4">
    <source>
        <dbReference type="HAMAP-Rule" id="MF_00235"/>
    </source>
</evidence>
<dbReference type="NCBIfam" id="NF011099">
    <property type="entry name" value="PRK14526.1"/>
    <property type="match status" value="1"/>
</dbReference>
<feature type="binding site" evidence="4">
    <location>
        <position position="171"/>
    </location>
    <ligand>
        <name>AMP</name>
        <dbReference type="ChEBI" id="CHEBI:456215"/>
    </ligand>
</feature>
<keyword evidence="9" id="KW-1185">Reference proteome</keyword>
<sequence>MQIVLFGPPGAGKGTQAKFISEKFNIPHISTGDILRENVREGTALGKKAKAFMDKGALVPDEILIDIIKDRLQKPDTKRGFLLDGFPRTIAQAEALDPILDEINKKLDAVVNVDVSANELIRRLSGRRTCRSCGATYHVKSNPSRVAGVCDQCGGELYQRADDTEAAIKHRIDVYKNQTQPLIDYYRKKGLLMDVDGEREIDEVRSDIMRALERFQ</sequence>
<feature type="binding site" evidence="4">
    <location>
        <begin position="85"/>
        <end position="88"/>
    </location>
    <ligand>
        <name>AMP</name>
        <dbReference type="ChEBI" id="CHEBI:456215"/>
    </ligand>
</feature>
<keyword evidence="1 4" id="KW-0808">Transferase</keyword>
<comment type="function">
    <text evidence="4">Catalyzes the reversible transfer of the terminal phosphate group between ATP and AMP. Plays an important role in cellular energy homeostasis and in adenine nucleotide metabolism.</text>
</comment>
<feature type="region of interest" description="LID" evidence="4">
    <location>
        <begin position="126"/>
        <end position="163"/>
    </location>
</feature>
<feature type="binding site" evidence="4">
    <location>
        <begin position="136"/>
        <end position="137"/>
    </location>
    <ligand>
        <name>ATP</name>
        <dbReference type="ChEBI" id="CHEBI:30616"/>
    </ligand>
</feature>
<dbReference type="GO" id="GO:0005737">
    <property type="term" value="C:cytoplasm"/>
    <property type="evidence" value="ECO:0007669"/>
    <property type="project" value="UniProtKB-SubCell"/>
</dbReference>
<feature type="binding site" evidence="4">
    <location>
        <position position="36"/>
    </location>
    <ligand>
        <name>AMP</name>
        <dbReference type="ChEBI" id="CHEBI:456215"/>
    </ligand>
</feature>
<dbReference type="HAMAP" id="MF_00235">
    <property type="entry name" value="Adenylate_kinase_Adk"/>
    <property type="match status" value="1"/>
</dbReference>
<dbReference type="NCBIfam" id="NF011100">
    <property type="entry name" value="PRK14527.1"/>
    <property type="match status" value="1"/>
</dbReference>
<dbReference type="UniPathway" id="UPA00588">
    <property type="reaction ID" value="UER00649"/>
</dbReference>
<dbReference type="GO" id="GO:0008270">
    <property type="term" value="F:zinc ion binding"/>
    <property type="evidence" value="ECO:0007669"/>
    <property type="project" value="UniProtKB-UniRule"/>
</dbReference>
<evidence type="ECO:0000256" key="6">
    <source>
        <dbReference type="RuleBase" id="RU003331"/>
    </source>
</evidence>
<dbReference type="PANTHER" id="PTHR23359">
    <property type="entry name" value="NUCLEOTIDE KINASE"/>
    <property type="match status" value="1"/>
</dbReference>
<dbReference type="Proteomes" id="UP000001882">
    <property type="component" value="Chromosome"/>
</dbReference>
<keyword evidence="4" id="KW-0479">Metal-binding</keyword>
<organism evidence="8 9">
    <name type="scientific">Methanocella paludicola (strain DSM 17711 / JCM 13418 / NBRC 101707 / SANAE)</name>
    <dbReference type="NCBI Taxonomy" id="304371"/>
    <lineage>
        <taxon>Archaea</taxon>
        <taxon>Methanobacteriati</taxon>
        <taxon>Methanobacteriota</taxon>
        <taxon>Stenosarchaea group</taxon>
        <taxon>Methanomicrobia</taxon>
        <taxon>Methanocellales</taxon>
        <taxon>Methanocellaceae</taxon>
        <taxon>Methanocella</taxon>
    </lineage>
</organism>
<dbReference type="STRING" id="304371.MCP_2245"/>
<comment type="pathway">
    <text evidence="4">Purine metabolism; AMP biosynthesis via salvage pathway; AMP from ADP: step 1/1.</text>
</comment>
<dbReference type="InterPro" id="IPR006259">
    <property type="entry name" value="Adenyl_kin_sub"/>
</dbReference>
<dbReference type="EC" id="2.7.4.3" evidence="4 6"/>
<feature type="binding site" evidence="4">
    <location>
        <position position="130"/>
    </location>
    <ligand>
        <name>Zn(2+)</name>
        <dbReference type="ChEBI" id="CHEBI:29105"/>
        <note>structural</note>
    </ligand>
</feature>
<feature type="binding site" evidence="4">
    <location>
        <begin position="10"/>
        <end position="15"/>
    </location>
    <ligand>
        <name>ATP</name>
        <dbReference type="ChEBI" id="CHEBI:30616"/>
    </ligand>
</feature>
<reference evidence="8 9" key="2">
    <citation type="journal article" date="2008" name="Int. J. Syst. Evol. Microbiol.">
        <title>Methanocella paludicola gen. nov., sp. nov., a methane-producing archaeon, the first isolate of the lineage 'Rice Cluster I', and proposal of the new archaeal order Methanocellales ord. nov.</title>
        <authorList>
            <person name="Sakai S."/>
            <person name="Imachi H."/>
            <person name="Hanada S."/>
            <person name="Ohashi A."/>
            <person name="Harada H."/>
            <person name="Kamagata Y."/>
        </authorList>
    </citation>
    <scope>NUCLEOTIDE SEQUENCE [LARGE SCALE GENOMIC DNA]</scope>
    <source>
        <strain evidence="9">DSM 17711 / JCM 13418 / NBRC 101707 / SANAE</strain>
    </source>
</reference>
<dbReference type="PROSITE" id="PS00113">
    <property type="entry name" value="ADENYLATE_KINASE"/>
    <property type="match status" value="1"/>
</dbReference>
<evidence type="ECO:0000259" key="7">
    <source>
        <dbReference type="Pfam" id="PF05191"/>
    </source>
</evidence>
<comment type="domain">
    <text evidence="4">Consists of three domains, a large central CORE domain and two small peripheral domains, NMPbind and LID, which undergo movements during catalysis. The LID domain closes over the site of phosphoryl transfer upon ATP binding. Assembling and dissambling the active center during each catalytic cycle provides an effective means to prevent ATP hydrolysis. Some bacteria have evolved a zinc-coordinating structure that stabilizes the LID domain.</text>
</comment>
<evidence type="ECO:0000313" key="9">
    <source>
        <dbReference type="Proteomes" id="UP000001882"/>
    </source>
</evidence>
<feature type="binding site" evidence="4">
    <location>
        <position position="92"/>
    </location>
    <ligand>
        <name>AMP</name>
        <dbReference type="ChEBI" id="CHEBI:456215"/>
    </ligand>
</feature>
<reference evidence="8 9" key="1">
    <citation type="journal article" date="2007" name="Appl. Environ. Microbiol.">
        <title>Isolation of key methanogens for global methane emission from rice paddy fields: a novel isolate affiliated with the clone cluster rice cluster I.</title>
        <authorList>
            <person name="Sakai S."/>
            <person name="Imachi H."/>
            <person name="Sekiguchi Y."/>
            <person name="Ohashi A."/>
            <person name="Harada H."/>
            <person name="Kamagata Y."/>
        </authorList>
    </citation>
    <scope>NUCLEOTIDE SEQUENCE [LARGE SCALE GENOMIC DNA]</scope>
    <source>
        <strain evidence="9">DSM 17711 / JCM 13418 / NBRC 101707 / SANAE</strain>
    </source>
</reference>
<name>D1Z0U5_METPS</name>
<comment type="similarity">
    <text evidence="4 5">Belongs to the adenylate kinase family.</text>
</comment>
<dbReference type="InParanoid" id="D1Z0U5"/>
<feature type="binding site" evidence="4">
    <location>
        <position position="153"/>
    </location>
    <ligand>
        <name>Zn(2+)</name>
        <dbReference type="ChEBI" id="CHEBI:29105"/>
        <note>structural</note>
    </ligand>
</feature>
<dbReference type="AlphaFoldDB" id="D1Z0U5"/>
<comment type="subunit">
    <text evidence="4 6">Monomer.</text>
</comment>
<dbReference type="InterPro" id="IPR033690">
    <property type="entry name" value="Adenylat_kinase_CS"/>
</dbReference>
<dbReference type="Pfam" id="PF05191">
    <property type="entry name" value="ADK_lid"/>
    <property type="match status" value="1"/>
</dbReference>
<dbReference type="PRINTS" id="PR00094">
    <property type="entry name" value="ADENYLTKNASE"/>
</dbReference>
<keyword evidence="4" id="KW-0862">Zinc</keyword>
<dbReference type="NCBIfam" id="TIGR01351">
    <property type="entry name" value="adk"/>
    <property type="match status" value="1"/>
</dbReference>
<dbReference type="GeneID" id="8682067"/>
<dbReference type="PATRIC" id="fig|304371.9.peg.2284"/>
<feature type="domain" description="Adenylate kinase active site lid" evidence="7">
    <location>
        <begin position="127"/>
        <end position="162"/>
    </location>
</feature>
<gene>
    <name evidence="4 8" type="primary">adk</name>
    <name evidence="8" type="ordered locus">MCP_2245</name>
</gene>
<evidence type="ECO:0000256" key="2">
    <source>
        <dbReference type="ARBA" id="ARBA00022741"/>
    </source>
</evidence>
<evidence type="ECO:0000313" key="8">
    <source>
        <dbReference type="EMBL" id="BAI62317.1"/>
    </source>
</evidence>
<dbReference type="KEGG" id="mpd:MCP_2245"/>
<dbReference type="InterPro" id="IPR027417">
    <property type="entry name" value="P-loop_NTPase"/>
</dbReference>
<keyword evidence="4" id="KW-0545">Nucleotide biosynthesis</keyword>
<accession>D1Z0U5</accession>
<dbReference type="CDD" id="cd01428">
    <property type="entry name" value="ADK"/>
    <property type="match status" value="1"/>
</dbReference>
<comment type="subcellular location">
    <subcellularLocation>
        <location evidence="4 6">Cytoplasm</location>
    </subcellularLocation>
</comment>
<proteinExistence type="inferred from homology"/>
<feature type="binding site" evidence="4">
    <location>
        <begin position="57"/>
        <end position="59"/>
    </location>
    <ligand>
        <name>AMP</name>
        <dbReference type="ChEBI" id="CHEBI:456215"/>
    </ligand>
</feature>
<dbReference type="RefSeq" id="WP_012900991.1">
    <property type="nucleotide sequence ID" value="NC_013665.1"/>
</dbReference>
<comment type="catalytic activity">
    <reaction evidence="4 6">
        <text>AMP + ATP = 2 ADP</text>
        <dbReference type="Rhea" id="RHEA:12973"/>
        <dbReference type="ChEBI" id="CHEBI:30616"/>
        <dbReference type="ChEBI" id="CHEBI:456215"/>
        <dbReference type="ChEBI" id="CHEBI:456216"/>
        <dbReference type="EC" id="2.7.4.3"/>
    </reaction>
</comment>
<dbReference type="InterPro" id="IPR007862">
    <property type="entry name" value="Adenylate_kinase_lid-dom"/>
</dbReference>